<keyword evidence="1" id="KW-0472">Membrane</keyword>
<proteinExistence type="predicted"/>
<keyword evidence="3" id="KW-1185">Reference proteome</keyword>
<dbReference type="Proteomes" id="UP000334990">
    <property type="component" value="Unassembled WGS sequence"/>
</dbReference>
<comment type="caution">
    <text evidence="2">The sequence shown here is derived from an EMBL/GenBank/DDBJ whole genome shotgun (WGS) entry which is preliminary data.</text>
</comment>
<organism evidence="2 3">
    <name type="scientific">Acrocarpospora corrugata</name>
    <dbReference type="NCBI Taxonomy" id="35763"/>
    <lineage>
        <taxon>Bacteria</taxon>
        <taxon>Bacillati</taxon>
        <taxon>Actinomycetota</taxon>
        <taxon>Actinomycetes</taxon>
        <taxon>Streptosporangiales</taxon>
        <taxon>Streptosporangiaceae</taxon>
        <taxon>Acrocarpospora</taxon>
    </lineage>
</organism>
<feature type="transmembrane region" description="Helical" evidence="1">
    <location>
        <begin position="254"/>
        <end position="276"/>
    </location>
</feature>
<protein>
    <submittedName>
        <fullName evidence="2">Uncharacterized protein</fullName>
    </submittedName>
</protein>
<keyword evidence="1" id="KW-0812">Transmembrane</keyword>
<keyword evidence="1" id="KW-1133">Transmembrane helix</keyword>
<sequence>MSGELADHHGSCPYCSTRQLAGKAIPIEALPRGEVLPPEDILGVGVAITGSQREETGPRAEARQRKAFEDALERLQDEAMEVAKRHDNGLFHEARCAVEKTTEAGAALQQRATIRDAVHNYRASVRLAAKRAQESDDQHTNKPLRRRWVIVVAGATAIVDVALYWELIFNLGPLDSLASLVQWGAAACLALLWTVAMDFSLEAYRTRERSSRDARSALRDHNRDHRDTGLDVAARSRAEAILAQIKAADRLTRLAFGFVLTVTLINTLLIGGRVASMVRSAGRSVAEAAIFGLAAGLIVCAVFAVLTILLTRGNDLGNRLRDGRAGLAKLGARLEASVQRATTLAGQATRHVDAADLAAVHAEEDRQWVLRRYRQGMTWAMVQLGLDEMPIRPENIVVHAMTTYTEGSKTLETARLGLPSLAAELRQAREEAQELQAALHGVTEPTATTQAFGMEAIESARPVPPPSRPVVSRVVPPLRPGEGSRIIPLDPPLPRPGSVPGMPNQAKWLPIAGAVVAAAAALVMAVTTASPTERSKVVQTDT</sequence>
<feature type="transmembrane region" description="Helical" evidence="1">
    <location>
        <begin position="148"/>
        <end position="168"/>
    </location>
</feature>
<accession>A0A5M3WC00</accession>
<reference evidence="2 3" key="1">
    <citation type="submission" date="2019-10" db="EMBL/GenBank/DDBJ databases">
        <title>Whole genome shotgun sequence of Acrocarpospora corrugata NBRC 13972.</title>
        <authorList>
            <person name="Ichikawa N."/>
            <person name="Kimura A."/>
            <person name="Kitahashi Y."/>
            <person name="Komaki H."/>
            <person name="Oguchi A."/>
        </authorList>
    </citation>
    <scope>NUCLEOTIDE SEQUENCE [LARGE SCALE GENOMIC DNA]</scope>
    <source>
        <strain evidence="2 3">NBRC 13972</strain>
    </source>
</reference>
<dbReference type="EMBL" id="BLAD01000075">
    <property type="protein sequence ID" value="GES03958.1"/>
    <property type="molecule type" value="Genomic_DNA"/>
</dbReference>
<evidence type="ECO:0000256" key="1">
    <source>
        <dbReference type="SAM" id="Phobius"/>
    </source>
</evidence>
<dbReference type="AlphaFoldDB" id="A0A5M3WC00"/>
<dbReference type="RefSeq" id="WP_155340086.1">
    <property type="nucleotide sequence ID" value="NZ_BAAABN010000030.1"/>
</dbReference>
<evidence type="ECO:0000313" key="3">
    <source>
        <dbReference type="Proteomes" id="UP000334990"/>
    </source>
</evidence>
<evidence type="ECO:0000313" key="2">
    <source>
        <dbReference type="EMBL" id="GES03958.1"/>
    </source>
</evidence>
<feature type="transmembrane region" description="Helical" evidence="1">
    <location>
        <begin position="180"/>
        <end position="201"/>
    </location>
</feature>
<gene>
    <name evidence="2" type="ORF">Acor_60240</name>
</gene>
<name>A0A5M3WC00_9ACTN</name>
<feature type="transmembrane region" description="Helical" evidence="1">
    <location>
        <begin position="508"/>
        <end position="529"/>
    </location>
</feature>
<feature type="transmembrane region" description="Helical" evidence="1">
    <location>
        <begin position="288"/>
        <end position="311"/>
    </location>
</feature>